<protein>
    <submittedName>
        <fullName evidence="3">FAD/NAD(P)-binding oxidoreductase family protein</fullName>
    </submittedName>
</protein>
<feature type="compositionally biased region" description="Low complexity" evidence="1">
    <location>
        <begin position="1"/>
        <end position="11"/>
    </location>
</feature>
<evidence type="ECO:0000313" key="4">
    <source>
        <dbReference type="Proteomes" id="UP001153555"/>
    </source>
</evidence>
<evidence type="ECO:0000256" key="1">
    <source>
        <dbReference type="SAM" id="MobiDB-lite"/>
    </source>
</evidence>
<comment type="caution">
    <text evidence="3">The sequence shown here is derived from an EMBL/GenBank/DDBJ whole genome shotgun (WGS) entry which is preliminary data.</text>
</comment>
<evidence type="ECO:0000259" key="2">
    <source>
        <dbReference type="Pfam" id="PF01593"/>
    </source>
</evidence>
<dbReference type="PANTHER" id="PTHR42841">
    <property type="entry name" value="AMINE OXIDASE"/>
    <property type="match status" value="1"/>
</dbReference>
<organism evidence="3 4">
    <name type="scientific">Striga hermonthica</name>
    <name type="common">Purple witchweed</name>
    <name type="synonym">Buchnera hermonthica</name>
    <dbReference type="NCBI Taxonomy" id="68872"/>
    <lineage>
        <taxon>Eukaryota</taxon>
        <taxon>Viridiplantae</taxon>
        <taxon>Streptophyta</taxon>
        <taxon>Embryophyta</taxon>
        <taxon>Tracheophyta</taxon>
        <taxon>Spermatophyta</taxon>
        <taxon>Magnoliopsida</taxon>
        <taxon>eudicotyledons</taxon>
        <taxon>Gunneridae</taxon>
        <taxon>Pentapetalae</taxon>
        <taxon>asterids</taxon>
        <taxon>lamiids</taxon>
        <taxon>Lamiales</taxon>
        <taxon>Orobanchaceae</taxon>
        <taxon>Buchnereae</taxon>
        <taxon>Striga</taxon>
    </lineage>
</organism>
<dbReference type="EMBL" id="CACSLK010021934">
    <property type="protein sequence ID" value="CAA0822031.1"/>
    <property type="molecule type" value="Genomic_DNA"/>
</dbReference>
<gene>
    <name evidence="3" type="ORF">SHERM_19646</name>
</gene>
<dbReference type="Gene3D" id="3.50.50.60">
    <property type="entry name" value="FAD/NAD(P)-binding domain"/>
    <property type="match status" value="1"/>
</dbReference>
<evidence type="ECO:0000313" key="3">
    <source>
        <dbReference type="EMBL" id="CAA0822031.1"/>
    </source>
</evidence>
<feature type="domain" description="Amine oxidase" evidence="2">
    <location>
        <begin position="67"/>
        <end position="480"/>
    </location>
</feature>
<dbReference type="OrthoDB" id="5046242at2759"/>
<accession>A0A9N7RB05</accession>
<dbReference type="GO" id="GO:0016491">
    <property type="term" value="F:oxidoreductase activity"/>
    <property type="evidence" value="ECO:0007669"/>
    <property type="project" value="InterPro"/>
</dbReference>
<dbReference type="SUPFAM" id="SSF51905">
    <property type="entry name" value="FAD/NAD(P)-binding domain"/>
    <property type="match status" value="1"/>
</dbReference>
<proteinExistence type="predicted"/>
<dbReference type="InterPro" id="IPR002937">
    <property type="entry name" value="Amino_oxidase"/>
</dbReference>
<dbReference type="AlphaFoldDB" id="A0A9N7RB05"/>
<name>A0A9N7RB05_STRHE</name>
<dbReference type="Proteomes" id="UP001153555">
    <property type="component" value="Unassembled WGS sequence"/>
</dbReference>
<dbReference type="InterPro" id="IPR036188">
    <property type="entry name" value="FAD/NAD-bd_sf"/>
</dbReference>
<dbReference type="Pfam" id="PF01593">
    <property type="entry name" value="Amino_oxidase"/>
    <property type="match status" value="1"/>
</dbReference>
<reference evidence="3" key="1">
    <citation type="submission" date="2019-12" db="EMBL/GenBank/DDBJ databases">
        <authorList>
            <person name="Scholes J."/>
        </authorList>
    </citation>
    <scope>NUCLEOTIDE SEQUENCE</scope>
</reference>
<keyword evidence="4" id="KW-1185">Reference proteome</keyword>
<sequence length="488" mass="52927">MSAAAVASPLPSSTPPFLSPHFRKSYSFRPPNATSQQISLDSTTPKDNPSSPQPFNKTGAVVVGAGLAGLAAAIRLQAENIPFVILEASDGVGGRVRTDVVDGFTLDRGFQIFITAYPEARKLLDYTALDLQRFYSGARVFYGGGFHTVADPLRHFPVALQSLTNAIGTVADKLLIGMTRIKLLTRSDHEILTCPDEVTTIELLSRIGFSDSIVDRFFRPFFGGIFFDRDLETTSRLFNFVFKCLALGDNTLPRNGISAIPEQLAAKLNPSSIRLNSKVASIDLNSDEAVLVKLESGETFRGYHGVILAMEEFEANKILSGKKMDTGRAKGPVRSTTCLYFSVDADKVPVNDPVLFLNGSGRGIVNNMFFATNVAPTYGPPGKGLVSVSLIGTYDGVDDGELVRWVVEELSGWFGSAVVGSWRHLKTYRVGYAQPNQCPPTDLMKEPKAGQNLYLCGDYMTSSTFDGALVSGRRAAEALLRDRVAVKL</sequence>
<feature type="compositionally biased region" description="Polar residues" evidence="1">
    <location>
        <begin position="32"/>
        <end position="55"/>
    </location>
</feature>
<feature type="region of interest" description="Disordered" evidence="1">
    <location>
        <begin position="1"/>
        <end position="55"/>
    </location>
</feature>